<dbReference type="SUPFAM" id="SSF53098">
    <property type="entry name" value="Ribonuclease H-like"/>
    <property type="match status" value="1"/>
</dbReference>
<keyword evidence="3" id="KW-1185">Reference proteome</keyword>
<dbReference type="GO" id="GO:0003676">
    <property type="term" value="F:nucleic acid binding"/>
    <property type="evidence" value="ECO:0007669"/>
    <property type="project" value="InterPro"/>
</dbReference>
<accession>A0AAD9QIS6</accession>
<dbReference type="InterPro" id="IPR012337">
    <property type="entry name" value="RNaseH-like_sf"/>
</dbReference>
<dbReference type="PANTHER" id="PTHR47331">
    <property type="entry name" value="PHD-TYPE DOMAIN-CONTAINING PROTEIN"/>
    <property type="match status" value="1"/>
</dbReference>
<name>A0AAD9QIS6_ACRCE</name>
<evidence type="ECO:0000313" key="3">
    <source>
        <dbReference type="Proteomes" id="UP001249851"/>
    </source>
</evidence>
<organism evidence="2 3">
    <name type="scientific">Acropora cervicornis</name>
    <name type="common">Staghorn coral</name>
    <dbReference type="NCBI Taxonomy" id="6130"/>
    <lineage>
        <taxon>Eukaryota</taxon>
        <taxon>Metazoa</taxon>
        <taxon>Cnidaria</taxon>
        <taxon>Anthozoa</taxon>
        <taxon>Hexacorallia</taxon>
        <taxon>Scleractinia</taxon>
        <taxon>Astrocoeniina</taxon>
        <taxon>Acroporidae</taxon>
        <taxon>Acropora</taxon>
    </lineage>
</organism>
<dbReference type="Gene3D" id="3.30.420.10">
    <property type="entry name" value="Ribonuclease H-like superfamily/Ribonuclease H"/>
    <property type="match status" value="1"/>
</dbReference>
<feature type="domain" description="Integrase catalytic" evidence="1">
    <location>
        <begin position="150"/>
        <end position="330"/>
    </location>
</feature>
<comment type="caution">
    <text evidence="2">The sequence shown here is derived from an EMBL/GenBank/DDBJ whole genome shotgun (WGS) entry which is preliminary data.</text>
</comment>
<dbReference type="AlphaFoldDB" id="A0AAD9QIS6"/>
<dbReference type="InterPro" id="IPR036397">
    <property type="entry name" value="RNaseH_sf"/>
</dbReference>
<evidence type="ECO:0000259" key="1">
    <source>
        <dbReference type="PROSITE" id="PS50994"/>
    </source>
</evidence>
<reference evidence="2" key="1">
    <citation type="journal article" date="2023" name="G3 (Bethesda)">
        <title>Whole genome assembly and annotation of the endangered Caribbean coral Acropora cervicornis.</title>
        <authorList>
            <person name="Selwyn J.D."/>
            <person name="Vollmer S.V."/>
        </authorList>
    </citation>
    <scope>NUCLEOTIDE SEQUENCE</scope>
    <source>
        <strain evidence="2">K2</strain>
    </source>
</reference>
<evidence type="ECO:0000313" key="2">
    <source>
        <dbReference type="EMBL" id="KAK2561670.1"/>
    </source>
</evidence>
<dbReference type="Pfam" id="PF18701">
    <property type="entry name" value="DUF5641"/>
    <property type="match status" value="1"/>
</dbReference>
<dbReference type="InterPro" id="IPR040676">
    <property type="entry name" value="DUF5641"/>
</dbReference>
<dbReference type="PROSITE" id="PS50994">
    <property type="entry name" value="INTEGRASE"/>
    <property type="match status" value="1"/>
</dbReference>
<dbReference type="InterPro" id="IPR001584">
    <property type="entry name" value="Integrase_cat-core"/>
</dbReference>
<dbReference type="Proteomes" id="UP001249851">
    <property type="component" value="Unassembled WGS sequence"/>
</dbReference>
<gene>
    <name evidence="2" type="ORF">P5673_015023</name>
</gene>
<dbReference type="EMBL" id="JARQWQ010000031">
    <property type="protein sequence ID" value="KAK2561670.1"/>
    <property type="molecule type" value="Genomic_DNA"/>
</dbReference>
<proteinExistence type="predicted"/>
<dbReference type="GO" id="GO:0015074">
    <property type="term" value="P:DNA integration"/>
    <property type="evidence" value="ECO:0007669"/>
    <property type="project" value="InterPro"/>
</dbReference>
<sequence>MYHRKPKSSFKHEGQSLTPSDIAKAEKFWIMEMQKPLYKDIEKGKYKLLCPRKNTNRIYVVGERRERWSEMSGNKNEVILPYDHRFSCLYSKHIHKRGHLGVLSTASKICTKFWIIKLLKMIKAIRYKCVICKKLDKRLSEQVMGKLPVDRLKPSSAWTYTAIDLFGPFKIRDKVKNRTAGKTYGVIFNSLGTCTVDVDLTADYSTEKFLMVLRRFASIRGYSSKLYTDNGPQVVAANEELWSKELKEFGIVEGFKWDFAPADAPWQNGVSEALVKSVKQAITAAISDHVMTFSKLQTVYFQVVILVNERPIGQHPTSPDDGTYLCLNDLLLGRATSKSLPILLKWHTAQCNLREGDVVLIQDTNLLRGQWKLGVILKTFPGEGGRVRRVQVQ</sequence>
<reference evidence="2" key="2">
    <citation type="journal article" date="2023" name="Science">
        <title>Genomic signatures of disease resistance in endangered staghorn corals.</title>
        <authorList>
            <person name="Vollmer S.V."/>
            <person name="Selwyn J.D."/>
            <person name="Despard B.A."/>
            <person name="Roesel C.L."/>
        </authorList>
    </citation>
    <scope>NUCLEOTIDE SEQUENCE</scope>
    <source>
        <strain evidence="2">K2</strain>
    </source>
</reference>
<protein>
    <recommendedName>
        <fullName evidence="1">Integrase catalytic domain-containing protein</fullName>
    </recommendedName>
</protein>